<dbReference type="EMBL" id="CAJNOQ010001790">
    <property type="protein sequence ID" value="CAF0919306.1"/>
    <property type="molecule type" value="Genomic_DNA"/>
</dbReference>
<dbReference type="Proteomes" id="UP000663829">
    <property type="component" value="Unassembled WGS sequence"/>
</dbReference>
<dbReference type="SMART" id="SM01141">
    <property type="entry name" value="DRY_EERY"/>
    <property type="match status" value="1"/>
</dbReference>
<evidence type="ECO:0000256" key="3">
    <source>
        <dbReference type="SAM" id="MobiDB-lite"/>
    </source>
</evidence>
<reference evidence="5" key="1">
    <citation type="submission" date="2021-02" db="EMBL/GenBank/DDBJ databases">
        <authorList>
            <person name="Nowell W R."/>
        </authorList>
    </citation>
    <scope>NUCLEOTIDE SEQUENCE</scope>
</reference>
<feature type="compositionally biased region" description="Low complexity" evidence="3">
    <location>
        <begin position="745"/>
        <end position="758"/>
    </location>
</feature>
<feature type="compositionally biased region" description="Polar residues" evidence="3">
    <location>
        <begin position="180"/>
        <end position="192"/>
    </location>
</feature>
<dbReference type="GO" id="GO:0006397">
    <property type="term" value="P:mRNA processing"/>
    <property type="evidence" value="ECO:0007669"/>
    <property type="project" value="UniProtKB-KW"/>
</dbReference>
<feature type="region of interest" description="Disordered" evidence="3">
    <location>
        <begin position="179"/>
        <end position="206"/>
    </location>
</feature>
<comment type="caution">
    <text evidence="5">The sequence shown here is derived from an EMBL/GenBank/DDBJ whole genome shotgun (WGS) entry which is preliminary data.</text>
</comment>
<dbReference type="EMBL" id="CAJOBC010001790">
    <property type="protein sequence ID" value="CAF3698902.1"/>
    <property type="molecule type" value="Genomic_DNA"/>
</dbReference>
<accession>A0A814ARY9</accession>
<feature type="compositionally biased region" description="Basic and acidic residues" evidence="3">
    <location>
        <begin position="596"/>
        <end position="650"/>
    </location>
</feature>
<evidence type="ECO:0000256" key="2">
    <source>
        <dbReference type="ARBA" id="ARBA00023187"/>
    </source>
</evidence>
<sequence>MVMWHEIRKHEKKLRGIMVDYKKRSERRKEYYEKIKRDPAEFLQIWGRPCKIHFDQAVAAAGDNPSTMTPWRDDPNTIIDRFDVRAHLDIIDEMNLNISNAKEANELSEAERNEERMCNYERYRVLVQYEAAGVSEEQTLREIELDEKFGVREDVHPYVEKKKPNEKKAEIGFLYDDSAIPSTSKKQPQHSTMLAGDNDTDSEDEDDTFDLDLQIDVDQLTSDSKAIFNKCAMSYGMEFGDFVRMLILDKEELEIIRENKLIEQEKQQFSVKGRKARRERRLAKEKRLRERDFSPPSYMARELPKHNPYESTLRDQKSRSKSRSQSPVGPPVKEKIQFITAFGGSDDEQQKQRHQNGSPRASKRSSSTTTPKSKSSAIKINVKDDNKKRTSKPISKSLIEECLQVKQKLEPTPPPPPKPVLSTTPVVLPPVIIPHLAKKNDDLRERLSTLQKLKDTSPVLTLTDDLDDTLSTTTTKRNQFLPNLTSSPDLNRTTSPTIKIKNKSLYESNSYQLDTNDSKSDSDPSDDDDRNSDEQALKQYLKRKEARKKDGIDTKSKSSNEPNIKNESFNKPNEFKVHQEKLRRRMQTLLKKQFKKDKEVQREREEREEKERMAREAELRHLSTQLRKRDRDKRYRSSNRSDSDDNERSKSRTRSRSRSSSQSDKSRYNNHNESRAERTRTPSPPPFPITSRHDRSHPSSSSTSHNYSEIFANSPFFNRVVRSNPHSRVSSSTTKKENRSRTRSRSSSLSPSPTSQKQKFQRKRKHSSTTSSTDSKSPSPQRKTNKKKNRPKHRSSSSSRSATPPSSRHRIQEKNHNKKSLKLVDYE</sequence>
<feature type="compositionally biased region" description="Low complexity" evidence="3">
    <location>
        <begin position="796"/>
        <end position="806"/>
    </location>
</feature>
<dbReference type="Pfam" id="PF09750">
    <property type="entry name" value="DRY_EERY"/>
    <property type="match status" value="1"/>
</dbReference>
<dbReference type="GO" id="GO:0008380">
    <property type="term" value="P:RNA splicing"/>
    <property type="evidence" value="ECO:0007669"/>
    <property type="project" value="UniProtKB-KW"/>
</dbReference>
<gene>
    <name evidence="5" type="ORF">GPM918_LOCUS9565</name>
    <name evidence="6" type="ORF">SRO942_LOCUS9566</name>
</gene>
<evidence type="ECO:0000313" key="6">
    <source>
        <dbReference type="EMBL" id="CAF3698902.1"/>
    </source>
</evidence>
<feature type="region of interest" description="Disordered" evidence="3">
    <location>
        <begin position="479"/>
        <end position="578"/>
    </location>
</feature>
<evidence type="ECO:0000256" key="1">
    <source>
        <dbReference type="ARBA" id="ARBA00022664"/>
    </source>
</evidence>
<dbReference type="InterPro" id="IPR019147">
    <property type="entry name" value="SWAP_N_domain"/>
</dbReference>
<keyword evidence="7" id="KW-1185">Reference proteome</keyword>
<dbReference type="PANTHER" id="PTHR13161:SF4">
    <property type="entry name" value="CLK4-ASSOCIATING SERINE_ARGININE RICH PROTEIN"/>
    <property type="match status" value="1"/>
</dbReference>
<proteinExistence type="predicted"/>
<feature type="compositionally biased region" description="Polar residues" evidence="3">
    <location>
        <begin position="559"/>
        <end position="571"/>
    </location>
</feature>
<dbReference type="OrthoDB" id="10070965at2759"/>
<dbReference type="PANTHER" id="PTHR13161">
    <property type="entry name" value="SPLICING FACTOR SUPPRESSOR OF WHITE APRICOT"/>
    <property type="match status" value="1"/>
</dbReference>
<organism evidence="5 7">
    <name type="scientific">Didymodactylos carnosus</name>
    <dbReference type="NCBI Taxonomy" id="1234261"/>
    <lineage>
        <taxon>Eukaryota</taxon>
        <taxon>Metazoa</taxon>
        <taxon>Spiralia</taxon>
        <taxon>Gnathifera</taxon>
        <taxon>Rotifera</taxon>
        <taxon>Eurotatoria</taxon>
        <taxon>Bdelloidea</taxon>
        <taxon>Philodinida</taxon>
        <taxon>Philodinidae</taxon>
        <taxon>Didymodactylos</taxon>
    </lineage>
</organism>
<name>A0A814ARY9_9BILA</name>
<feature type="compositionally biased region" description="Basic and acidic residues" evidence="3">
    <location>
        <begin position="547"/>
        <end position="558"/>
    </location>
</feature>
<feature type="compositionally biased region" description="Basic residues" evidence="3">
    <location>
        <begin position="783"/>
        <end position="795"/>
    </location>
</feature>
<dbReference type="InterPro" id="IPR040397">
    <property type="entry name" value="SWAP"/>
</dbReference>
<evidence type="ECO:0000259" key="4">
    <source>
        <dbReference type="SMART" id="SM01141"/>
    </source>
</evidence>
<feature type="compositionally biased region" description="Low complexity" evidence="3">
    <location>
        <begin position="358"/>
        <end position="377"/>
    </location>
</feature>
<feature type="compositionally biased region" description="Basic and acidic residues" evidence="3">
    <location>
        <begin position="302"/>
        <end position="318"/>
    </location>
</feature>
<keyword evidence="2" id="KW-0508">mRNA splicing</keyword>
<dbReference type="Proteomes" id="UP000681722">
    <property type="component" value="Unassembled WGS sequence"/>
</dbReference>
<dbReference type="AlphaFoldDB" id="A0A814ARY9"/>
<feature type="domain" description="Suppressor of white apricot N-terminal" evidence="4">
    <location>
        <begin position="41"/>
        <end position="179"/>
    </location>
</feature>
<feature type="region of interest" description="Disordered" evidence="3">
    <location>
        <begin position="267"/>
        <end position="394"/>
    </location>
</feature>
<feature type="region of interest" description="Disordered" evidence="3">
    <location>
        <begin position="722"/>
        <end position="827"/>
    </location>
</feature>
<evidence type="ECO:0000313" key="5">
    <source>
        <dbReference type="EMBL" id="CAF0919306.1"/>
    </source>
</evidence>
<protein>
    <recommendedName>
        <fullName evidence="4">Suppressor of white apricot N-terminal domain-containing protein</fullName>
    </recommendedName>
</protein>
<feature type="compositionally biased region" description="Basic and acidic residues" evidence="3">
    <location>
        <begin position="664"/>
        <end position="680"/>
    </location>
</feature>
<feature type="region of interest" description="Disordered" evidence="3">
    <location>
        <begin position="590"/>
        <end position="707"/>
    </location>
</feature>
<feature type="compositionally biased region" description="Polar residues" evidence="3">
    <location>
        <begin position="479"/>
        <end position="497"/>
    </location>
</feature>
<keyword evidence="1" id="KW-0507">mRNA processing</keyword>
<feature type="compositionally biased region" description="Basic residues" evidence="3">
    <location>
        <begin position="272"/>
        <end position="284"/>
    </location>
</feature>
<feature type="compositionally biased region" description="Low complexity" evidence="3">
    <location>
        <begin position="768"/>
        <end position="779"/>
    </location>
</feature>
<evidence type="ECO:0000313" key="7">
    <source>
        <dbReference type="Proteomes" id="UP000663829"/>
    </source>
</evidence>